<keyword evidence="14" id="KW-0472">Membrane</keyword>
<reference evidence="16 17" key="1">
    <citation type="submission" date="2020-08" db="EMBL/GenBank/DDBJ databases">
        <title>Genomic Encyclopedia of Type Strains, Phase IV (KMG-IV): sequencing the most valuable type-strain genomes for metagenomic binning, comparative biology and taxonomic classification.</title>
        <authorList>
            <person name="Goeker M."/>
        </authorList>
    </citation>
    <scope>NUCLEOTIDE SEQUENCE [LARGE SCALE GENOMIC DNA]</scope>
    <source>
        <strain evidence="16 17">DSM 102238</strain>
    </source>
</reference>
<evidence type="ECO:0000256" key="1">
    <source>
        <dbReference type="ARBA" id="ARBA00000085"/>
    </source>
</evidence>
<dbReference type="GO" id="GO:0005524">
    <property type="term" value="F:ATP binding"/>
    <property type="evidence" value="ECO:0007669"/>
    <property type="project" value="UniProtKB-KW"/>
</dbReference>
<keyword evidence="12" id="KW-0902">Two-component regulatory system</keyword>
<organism evidence="16 17">
    <name type="scientific">Aureimonas pseudogalii</name>
    <dbReference type="NCBI Taxonomy" id="1744844"/>
    <lineage>
        <taxon>Bacteria</taxon>
        <taxon>Pseudomonadati</taxon>
        <taxon>Pseudomonadota</taxon>
        <taxon>Alphaproteobacteria</taxon>
        <taxon>Hyphomicrobiales</taxon>
        <taxon>Aurantimonadaceae</taxon>
        <taxon>Aureimonas</taxon>
    </lineage>
</organism>
<dbReference type="InterPro" id="IPR036097">
    <property type="entry name" value="HisK_dim/P_sf"/>
</dbReference>
<dbReference type="RefSeq" id="WP_183196644.1">
    <property type="nucleotide sequence ID" value="NZ_JACIEK010000001.1"/>
</dbReference>
<name>A0A7W6E8K0_9HYPH</name>
<dbReference type="GO" id="GO:0000155">
    <property type="term" value="F:phosphorelay sensor kinase activity"/>
    <property type="evidence" value="ECO:0007669"/>
    <property type="project" value="InterPro"/>
</dbReference>
<dbReference type="PROSITE" id="PS50109">
    <property type="entry name" value="HIS_KIN"/>
    <property type="match status" value="1"/>
</dbReference>
<dbReference type="InterPro" id="IPR003661">
    <property type="entry name" value="HisK_dim/P_dom"/>
</dbReference>
<dbReference type="SMART" id="SM00388">
    <property type="entry name" value="HisKA"/>
    <property type="match status" value="1"/>
</dbReference>
<dbReference type="Gene3D" id="1.10.287.130">
    <property type="match status" value="1"/>
</dbReference>
<dbReference type="Pfam" id="PF02518">
    <property type="entry name" value="HATPase_c"/>
    <property type="match status" value="1"/>
</dbReference>
<dbReference type="InterPro" id="IPR004358">
    <property type="entry name" value="Sig_transdc_His_kin-like_C"/>
</dbReference>
<proteinExistence type="predicted"/>
<keyword evidence="13" id="KW-0175">Coiled coil</keyword>
<dbReference type="InterPro" id="IPR005467">
    <property type="entry name" value="His_kinase_dom"/>
</dbReference>
<comment type="subcellular location">
    <subcellularLocation>
        <location evidence="2">Cell membrane</location>
        <topology evidence="2">Multi-pass membrane protein</topology>
    </subcellularLocation>
</comment>
<evidence type="ECO:0000256" key="4">
    <source>
        <dbReference type="ARBA" id="ARBA00022475"/>
    </source>
</evidence>
<keyword evidence="7 14" id="KW-0812">Transmembrane</keyword>
<keyword evidence="6 16" id="KW-0808">Transferase</keyword>
<dbReference type="Gene3D" id="6.10.250.3020">
    <property type="match status" value="1"/>
</dbReference>
<evidence type="ECO:0000259" key="15">
    <source>
        <dbReference type="PROSITE" id="PS50109"/>
    </source>
</evidence>
<keyword evidence="4" id="KW-1003">Cell membrane</keyword>
<evidence type="ECO:0000313" key="17">
    <source>
        <dbReference type="Proteomes" id="UP000542776"/>
    </source>
</evidence>
<dbReference type="InterPro" id="IPR036890">
    <property type="entry name" value="HATPase_C_sf"/>
</dbReference>
<evidence type="ECO:0000256" key="13">
    <source>
        <dbReference type="SAM" id="Coils"/>
    </source>
</evidence>
<evidence type="ECO:0000256" key="14">
    <source>
        <dbReference type="SAM" id="Phobius"/>
    </source>
</evidence>
<dbReference type="Proteomes" id="UP000542776">
    <property type="component" value="Unassembled WGS sequence"/>
</dbReference>
<comment type="catalytic activity">
    <reaction evidence="1">
        <text>ATP + protein L-histidine = ADP + protein N-phospho-L-histidine.</text>
        <dbReference type="EC" id="2.7.13.3"/>
    </reaction>
</comment>
<keyword evidence="17" id="KW-1185">Reference proteome</keyword>
<dbReference type="SUPFAM" id="SSF103190">
    <property type="entry name" value="Sensory domain-like"/>
    <property type="match status" value="1"/>
</dbReference>
<dbReference type="PRINTS" id="PR00344">
    <property type="entry name" value="BCTRLSENSOR"/>
</dbReference>
<dbReference type="SUPFAM" id="SSF55874">
    <property type="entry name" value="ATPase domain of HSP90 chaperone/DNA topoisomerase II/histidine kinase"/>
    <property type="match status" value="1"/>
</dbReference>
<dbReference type="SUPFAM" id="SSF47384">
    <property type="entry name" value="Homodimeric domain of signal transducing histidine kinase"/>
    <property type="match status" value="1"/>
</dbReference>
<evidence type="ECO:0000256" key="9">
    <source>
        <dbReference type="ARBA" id="ARBA00022777"/>
    </source>
</evidence>
<evidence type="ECO:0000313" key="16">
    <source>
        <dbReference type="EMBL" id="MBB3996204.1"/>
    </source>
</evidence>
<dbReference type="GO" id="GO:0005886">
    <property type="term" value="C:plasma membrane"/>
    <property type="evidence" value="ECO:0007669"/>
    <property type="project" value="UniProtKB-SubCell"/>
</dbReference>
<dbReference type="EMBL" id="JACIEK010000001">
    <property type="protein sequence ID" value="MBB3996204.1"/>
    <property type="molecule type" value="Genomic_DNA"/>
</dbReference>
<feature type="transmembrane region" description="Helical" evidence="14">
    <location>
        <begin position="12"/>
        <end position="35"/>
    </location>
</feature>
<dbReference type="Gene3D" id="3.30.450.20">
    <property type="entry name" value="PAS domain"/>
    <property type="match status" value="2"/>
</dbReference>
<dbReference type="AlphaFoldDB" id="A0A7W6E8K0"/>
<dbReference type="EC" id="2.7.13.3" evidence="3"/>
<gene>
    <name evidence="16" type="ORF">GGR04_000025</name>
</gene>
<evidence type="ECO:0000256" key="10">
    <source>
        <dbReference type="ARBA" id="ARBA00022840"/>
    </source>
</evidence>
<dbReference type="CDD" id="cd00082">
    <property type="entry name" value="HisKA"/>
    <property type="match status" value="1"/>
</dbReference>
<evidence type="ECO:0000256" key="3">
    <source>
        <dbReference type="ARBA" id="ARBA00012438"/>
    </source>
</evidence>
<accession>A0A7W6E8K0</accession>
<dbReference type="PANTHER" id="PTHR43065:SF46">
    <property type="entry name" value="C4-DICARBOXYLATE TRANSPORT SENSOR PROTEIN DCTB"/>
    <property type="match status" value="1"/>
</dbReference>
<evidence type="ECO:0000256" key="8">
    <source>
        <dbReference type="ARBA" id="ARBA00022741"/>
    </source>
</evidence>
<protein>
    <recommendedName>
        <fullName evidence="3">histidine kinase</fullName>
        <ecNumber evidence="3">2.7.13.3</ecNumber>
    </recommendedName>
</protein>
<dbReference type="PIRSF" id="PIRSF036431">
    <property type="entry name" value="STHK_DctB"/>
    <property type="match status" value="1"/>
</dbReference>
<dbReference type="PANTHER" id="PTHR43065">
    <property type="entry name" value="SENSOR HISTIDINE KINASE"/>
    <property type="match status" value="1"/>
</dbReference>
<keyword evidence="5" id="KW-0597">Phosphoprotein</keyword>
<dbReference type="Gene3D" id="3.30.565.10">
    <property type="entry name" value="Histidine kinase-like ATPase, C-terminal domain"/>
    <property type="match status" value="1"/>
</dbReference>
<keyword evidence="11 14" id="KW-1133">Transmembrane helix</keyword>
<keyword evidence="8" id="KW-0547">Nucleotide-binding</keyword>
<evidence type="ECO:0000256" key="2">
    <source>
        <dbReference type="ARBA" id="ARBA00004651"/>
    </source>
</evidence>
<feature type="coiled-coil region" evidence="13">
    <location>
        <begin position="337"/>
        <end position="385"/>
    </location>
</feature>
<evidence type="ECO:0000256" key="5">
    <source>
        <dbReference type="ARBA" id="ARBA00022553"/>
    </source>
</evidence>
<dbReference type="InterPro" id="IPR003594">
    <property type="entry name" value="HATPase_dom"/>
</dbReference>
<dbReference type="InterPro" id="IPR017055">
    <property type="entry name" value="Sig_transdc_His_kinase_DctB"/>
</dbReference>
<keyword evidence="10" id="KW-0067">ATP-binding</keyword>
<dbReference type="InterPro" id="IPR029151">
    <property type="entry name" value="Sensor-like_sf"/>
</dbReference>
<keyword evidence="9 16" id="KW-0418">Kinase</keyword>
<evidence type="ECO:0000256" key="7">
    <source>
        <dbReference type="ARBA" id="ARBA00022692"/>
    </source>
</evidence>
<evidence type="ECO:0000256" key="12">
    <source>
        <dbReference type="ARBA" id="ARBA00023012"/>
    </source>
</evidence>
<comment type="caution">
    <text evidence="16">The sequence shown here is derived from an EMBL/GenBank/DDBJ whole genome shotgun (WGS) entry which is preliminary data.</text>
</comment>
<evidence type="ECO:0000256" key="11">
    <source>
        <dbReference type="ARBA" id="ARBA00022989"/>
    </source>
</evidence>
<dbReference type="SMART" id="SM00387">
    <property type="entry name" value="HATPase_c"/>
    <property type="match status" value="1"/>
</dbReference>
<evidence type="ECO:0000256" key="6">
    <source>
        <dbReference type="ARBA" id="ARBA00022679"/>
    </source>
</evidence>
<sequence>MKASDVRRLRSNGIVWPPALALVAVAVWLLAGWWAERRAVIDLRERAGASLTLAASLLRSEVGRQSVVPLTLAGDRDVRDLLQSPTRGATASMNVRLADLAGATGASALYLIDRRGIAVAASNASEPASFVGSDYRFRDYFRSAMAEGSARQYALGTVSRRPGLYLSQRVDGSDGPLGVVVLKAELGEVEADWRGSGQIVFASDPRGIVLATGVDDWRYRTLRATDPGTAATIRDSLQFGGAPLTPLHMQTTGDGRVDLEEGPERGGFVAVEQPLGLPDLPWRIHLLSPADAPVAAARRAAQGPAIAALLGSAGLATALLRRRRRSHARRAGLIRAAEDLERRVGERTADLRDANDRLQHEIAAREISERRLGDLRRDLEQANRLATLGQITAGVAHEINQPLAALRTYAENAGRYLERGDAATATGNMATVVALTDRIAAITQTLRGFARRSVASPDAMALGDAVDGAEMVLRGTIDDAGITFLRDPTIAGLDVRAERLRLEQVLVILMQNAADALAGRPEPAIRLSAERRGDHILVEVADNGEGMSEDTMARLFTPFSTTKARGLGLGLVIAKDIVGEWGGDLEARSEPGVGSRFLLRLKATT</sequence>
<feature type="domain" description="Histidine kinase" evidence="15">
    <location>
        <begin position="394"/>
        <end position="605"/>
    </location>
</feature>